<dbReference type="Pfam" id="PF00724">
    <property type="entry name" value="Oxidored_FMN"/>
    <property type="match status" value="1"/>
</dbReference>
<proteinExistence type="inferred from homology"/>
<sequence length="361" mass="37966">MPVTDLFDPLAAGALQLRNRIVMAPLTRSRAGRLRVPNDLMAQYYAQRADAGMILTEATSVTPMGVGYADTPGIWNEAQTAGWAGVTRAVHDRGGLIVMQLWHVGRISDPVFLDGAQPVAPSAIQPAGHVSLLRPKRPYVTPRALETDEIAGIVAAYRTGAENARAAGFDGVEIHAANGYLIDQFLQDRTNRRTDAYGGPIVNRVRLLEEIVDAVSAVWGAGRVGVHLAPRGDSHDTGDSDPAALFTHVAESMAQRGVAFLCLREYPAADSLLGAIRAAFGGVVIANEGLSPATAAELVAAGKADAAAFGRDFIATPDLVARIRKGLPLNTPDPATFYDGGAHGYTDYPLAGEVGEGAPDA</sequence>
<dbReference type="InterPro" id="IPR045247">
    <property type="entry name" value="Oye-like"/>
</dbReference>
<keyword evidence="3" id="KW-0560">Oxidoreductase</keyword>
<gene>
    <name evidence="5" type="ORF">B0A89_02100</name>
</gene>
<comment type="cofactor">
    <cofactor evidence="1">
        <name>FMN</name>
        <dbReference type="ChEBI" id="CHEBI:58210"/>
    </cofactor>
</comment>
<dbReference type="AlphaFoldDB" id="A0A1W6CUT6"/>
<dbReference type="CDD" id="cd02933">
    <property type="entry name" value="OYE_like_FMN"/>
    <property type="match status" value="1"/>
</dbReference>
<evidence type="ECO:0000259" key="4">
    <source>
        <dbReference type="Pfam" id="PF00724"/>
    </source>
</evidence>
<dbReference type="EMBL" id="CP020612">
    <property type="protein sequence ID" value="ARJ68611.1"/>
    <property type="molecule type" value="Genomic_DNA"/>
</dbReference>
<dbReference type="OrthoDB" id="9784632at2"/>
<organism evidence="5 6">
    <name type="scientific">Paracoccus contaminans</name>
    <dbReference type="NCBI Taxonomy" id="1945662"/>
    <lineage>
        <taxon>Bacteria</taxon>
        <taxon>Pseudomonadati</taxon>
        <taxon>Pseudomonadota</taxon>
        <taxon>Alphaproteobacteria</taxon>
        <taxon>Rhodobacterales</taxon>
        <taxon>Paracoccaceae</taxon>
        <taxon>Paracoccus</taxon>
    </lineage>
</organism>
<evidence type="ECO:0000256" key="3">
    <source>
        <dbReference type="ARBA" id="ARBA00023002"/>
    </source>
</evidence>
<keyword evidence="6" id="KW-1185">Reference proteome</keyword>
<evidence type="ECO:0000313" key="5">
    <source>
        <dbReference type="EMBL" id="ARJ68611.1"/>
    </source>
</evidence>
<reference evidence="5 6" key="1">
    <citation type="submission" date="2017-03" db="EMBL/GenBank/DDBJ databases">
        <title>Genome sequence of Paracoccus contaminans isolated from a water microcosm.</title>
        <authorList>
            <person name="Aurass P."/>
            <person name="Karste S."/>
            <person name="Trost E."/>
            <person name="Glaeser S.P."/>
            <person name="Kaempfer P."/>
            <person name="Flieger A."/>
        </authorList>
    </citation>
    <scope>NUCLEOTIDE SEQUENCE [LARGE SCALE GENOMIC DNA]</scope>
    <source>
        <strain evidence="6">RKI 16-01929T\LMG 29738T\CCM 8701T\CIP 111112T</strain>
    </source>
</reference>
<dbReference type="GO" id="GO:0016628">
    <property type="term" value="F:oxidoreductase activity, acting on the CH-CH group of donors, NAD or NADP as acceptor"/>
    <property type="evidence" value="ECO:0007669"/>
    <property type="project" value="UniProtKB-ARBA"/>
</dbReference>
<dbReference type="SUPFAM" id="SSF51395">
    <property type="entry name" value="FMN-linked oxidoreductases"/>
    <property type="match status" value="1"/>
</dbReference>
<evidence type="ECO:0000256" key="2">
    <source>
        <dbReference type="ARBA" id="ARBA00005979"/>
    </source>
</evidence>
<dbReference type="Proteomes" id="UP000193017">
    <property type="component" value="Chromosome"/>
</dbReference>
<name>A0A1W6CUT6_9RHOB</name>
<accession>A0A1W6CUT6</accession>
<dbReference type="PANTHER" id="PTHR22893:SF98">
    <property type="entry name" value="OXIDOREDUCTASE"/>
    <property type="match status" value="1"/>
</dbReference>
<protein>
    <submittedName>
        <fullName evidence="5">Alkene reductase</fullName>
    </submittedName>
</protein>
<comment type="similarity">
    <text evidence="2">Belongs to the NADH:flavin oxidoreductase/NADH oxidase family.</text>
</comment>
<feature type="domain" description="NADH:flavin oxidoreductase/NADH oxidase N-terminal" evidence="4">
    <location>
        <begin position="5"/>
        <end position="330"/>
    </location>
</feature>
<dbReference type="FunFam" id="3.20.20.70:FF:000059">
    <property type="entry name" value="N-ethylmaleimide reductase, FMN-linked"/>
    <property type="match status" value="1"/>
</dbReference>
<dbReference type="PANTHER" id="PTHR22893">
    <property type="entry name" value="NADH OXIDOREDUCTASE-RELATED"/>
    <property type="match status" value="1"/>
</dbReference>
<dbReference type="GO" id="GO:0010181">
    <property type="term" value="F:FMN binding"/>
    <property type="evidence" value="ECO:0007669"/>
    <property type="project" value="InterPro"/>
</dbReference>
<dbReference type="InterPro" id="IPR001155">
    <property type="entry name" value="OxRdtase_FMN_N"/>
</dbReference>
<dbReference type="STRING" id="1945662.B0A89_02100"/>
<evidence type="ECO:0000313" key="6">
    <source>
        <dbReference type="Proteomes" id="UP000193017"/>
    </source>
</evidence>
<dbReference type="Gene3D" id="3.20.20.70">
    <property type="entry name" value="Aldolase class I"/>
    <property type="match status" value="1"/>
</dbReference>
<dbReference type="GO" id="GO:0005829">
    <property type="term" value="C:cytosol"/>
    <property type="evidence" value="ECO:0007669"/>
    <property type="project" value="TreeGrafter"/>
</dbReference>
<dbReference type="InterPro" id="IPR013785">
    <property type="entry name" value="Aldolase_TIM"/>
</dbReference>
<evidence type="ECO:0000256" key="1">
    <source>
        <dbReference type="ARBA" id="ARBA00001917"/>
    </source>
</evidence>
<dbReference type="KEGG" id="pcon:B0A89_02100"/>